<keyword evidence="2" id="KW-1185">Reference proteome</keyword>
<protein>
    <recommendedName>
        <fullName evidence="3">Phage protein</fullName>
    </recommendedName>
</protein>
<dbReference type="EMBL" id="AZDA01000003">
    <property type="protein sequence ID" value="KRK40830.1"/>
    <property type="molecule type" value="Genomic_DNA"/>
</dbReference>
<gene>
    <name evidence="1" type="ORF">FC07_GL002580</name>
</gene>
<dbReference type="AlphaFoldDB" id="A0A0R1H2X5"/>
<name>A0A0R1H2X5_9LACO</name>
<sequence length="247" mass="27535">MDMTKEALETLQETAVQAAGKSIQVVDGMTFGRDHYGEWKRIRAISPAEEALAVHTLTGLVDYIKTNADRRDKKLTIHVKSETQVLLLSPLDDYGTREVLVDAKPILPAFTYGKFYGSEELNIKLQAGFIDSEDRSVILRVIGNLRDEDVRNYTDDGVSQAVEVKSGIASAADAAVPNPVTLEPYRTFVEIEQPESQFIFRMQKGGMAGLFESDGGMWRNEAIARISDYLADKLTQEIATRYIRIIA</sequence>
<dbReference type="Proteomes" id="UP000051461">
    <property type="component" value="Unassembled WGS sequence"/>
</dbReference>
<accession>A0A0R1H2X5</accession>
<proteinExistence type="predicted"/>
<dbReference type="OrthoDB" id="5432268at2"/>
<evidence type="ECO:0000313" key="2">
    <source>
        <dbReference type="Proteomes" id="UP000051461"/>
    </source>
</evidence>
<organism evidence="1 2">
    <name type="scientific">Loigolactobacillus bifermentans DSM 20003</name>
    <dbReference type="NCBI Taxonomy" id="1423726"/>
    <lineage>
        <taxon>Bacteria</taxon>
        <taxon>Bacillati</taxon>
        <taxon>Bacillota</taxon>
        <taxon>Bacilli</taxon>
        <taxon>Lactobacillales</taxon>
        <taxon>Lactobacillaceae</taxon>
        <taxon>Loigolactobacillus</taxon>
    </lineage>
</organism>
<dbReference type="PATRIC" id="fig|1423726.3.peg.2683"/>
<comment type="caution">
    <text evidence="1">The sequence shown here is derived from an EMBL/GenBank/DDBJ whole genome shotgun (WGS) entry which is preliminary data.</text>
</comment>
<dbReference type="STRING" id="1423726.FC07_GL002580"/>
<evidence type="ECO:0000313" key="1">
    <source>
        <dbReference type="EMBL" id="KRK40830.1"/>
    </source>
</evidence>
<reference evidence="1 2" key="1">
    <citation type="journal article" date="2015" name="Genome Announc.">
        <title>Expanding the biotechnology potential of lactobacilli through comparative genomics of 213 strains and associated genera.</title>
        <authorList>
            <person name="Sun Z."/>
            <person name="Harris H.M."/>
            <person name="McCann A."/>
            <person name="Guo C."/>
            <person name="Argimon S."/>
            <person name="Zhang W."/>
            <person name="Yang X."/>
            <person name="Jeffery I.B."/>
            <person name="Cooney J.C."/>
            <person name="Kagawa T.F."/>
            <person name="Liu W."/>
            <person name="Song Y."/>
            <person name="Salvetti E."/>
            <person name="Wrobel A."/>
            <person name="Rasinkangas P."/>
            <person name="Parkhill J."/>
            <person name="Rea M.C."/>
            <person name="O'Sullivan O."/>
            <person name="Ritari J."/>
            <person name="Douillard F.P."/>
            <person name="Paul Ross R."/>
            <person name="Yang R."/>
            <person name="Briner A.E."/>
            <person name="Felis G.E."/>
            <person name="de Vos W.M."/>
            <person name="Barrangou R."/>
            <person name="Klaenhammer T.R."/>
            <person name="Caufield P.W."/>
            <person name="Cui Y."/>
            <person name="Zhang H."/>
            <person name="O'Toole P.W."/>
        </authorList>
    </citation>
    <scope>NUCLEOTIDE SEQUENCE [LARGE SCALE GENOMIC DNA]</scope>
    <source>
        <strain evidence="1 2">DSM 20003</strain>
    </source>
</reference>
<dbReference type="RefSeq" id="WP_057903268.1">
    <property type="nucleotide sequence ID" value="NZ_AZDA01000003.1"/>
</dbReference>
<evidence type="ECO:0008006" key="3">
    <source>
        <dbReference type="Google" id="ProtNLM"/>
    </source>
</evidence>